<dbReference type="Pfam" id="PF13338">
    <property type="entry name" value="AbiEi_4"/>
    <property type="match status" value="1"/>
</dbReference>
<protein>
    <submittedName>
        <fullName evidence="2">Unannotated protein</fullName>
    </submittedName>
</protein>
<feature type="domain" description="AbiEi antitoxin N-terminal" evidence="1">
    <location>
        <begin position="13"/>
        <end position="51"/>
    </location>
</feature>
<sequence>MSNRETLRWLAFEHHGIVTTHQAAAAGVPAVELRKLAARGALSRVGFGVYRMEEAPTTPLTPYAQALALVGPGSILADESVLAVHELALVNPRTIKVATDRRVRTKLPATIELIQGVTTNTVEVVDGLATMPLRDALLACRGRVMRERLVEATRIALARELIDEHDAAEVLQRLEPVST</sequence>
<dbReference type="InterPro" id="IPR025159">
    <property type="entry name" value="AbiEi_N"/>
</dbReference>
<organism evidence="2">
    <name type="scientific">freshwater metagenome</name>
    <dbReference type="NCBI Taxonomy" id="449393"/>
    <lineage>
        <taxon>unclassified sequences</taxon>
        <taxon>metagenomes</taxon>
        <taxon>ecological metagenomes</taxon>
    </lineage>
</organism>
<reference evidence="2" key="1">
    <citation type="submission" date="2020-05" db="EMBL/GenBank/DDBJ databases">
        <authorList>
            <person name="Chiriac C."/>
            <person name="Salcher M."/>
            <person name="Ghai R."/>
            <person name="Kavagutti S V."/>
        </authorList>
    </citation>
    <scope>NUCLEOTIDE SEQUENCE</scope>
</reference>
<dbReference type="EMBL" id="CAFBNE010000243">
    <property type="protein sequence ID" value="CAB4974281.1"/>
    <property type="molecule type" value="Genomic_DNA"/>
</dbReference>
<evidence type="ECO:0000259" key="1">
    <source>
        <dbReference type="Pfam" id="PF13338"/>
    </source>
</evidence>
<name>A0A6J7M0S6_9ZZZZ</name>
<proteinExistence type="predicted"/>
<accession>A0A6J7M0S6</accession>
<evidence type="ECO:0000313" key="2">
    <source>
        <dbReference type="EMBL" id="CAB4974281.1"/>
    </source>
</evidence>
<gene>
    <name evidence="2" type="ORF">UFOPK3772_03604</name>
</gene>
<dbReference type="AlphaFoldDB" id="A0A6J7M0S6"/>